<dbReference type="Pfam" id="PF13180">
    <property type="entry name" value="PDZ_2"/>
    <property type="match status" value="1"/>
</dbReference>
<dbReference type="Gene3D" id="2.40.10.10">
    <property type="entry name" value="Trypsin-like serine proteases"/>
    <property type="match status" value="2"/>
</dbReference>
<reference evidence="5" key="1">
    <citation type="submission" date="2020-02" db="EMBL/GenBank/DDBJ databases">
        <authorList>
            <person name="Meier V. D."/>
        </authorList>
    </citation>
    <scope>NUCLEOTIDE SEQUENCE</scope>
    <source>
        <strain evidence="5">AVDCRST_MAG18</strain>
    </source>
</reference>
<dbReference type="PROSITE" id="PS50106">
    <property type="entry name" value="PDZ"/>
    <property type="match status" value="1"/>
</dbReference>
<keyword evidence="2 5" id="KW-0645">Protease</keyword>
<protein>
    <submittedName>
        <fullName evidence="5">HtrA protease/chaperone protein</fullName>
    </submittedName>
</protein>
<proteinExistence type="inferred from homology"/>
<dbReference type="PANTHER" id="PTHR22939:SF129">
    <property type="entry name" value="SERINE PROTEASE HTRA2, MITOCHONDRIAL"/>
    <property type="match status" value="1"/>
</dbReference>
<organism evidence="5">
    <name type="scientific">uncultured Thermomicrobiales bacterium</name>
    <dbReference type="NCBI Taxonomy" id="1645740"/>
    <lineage>
        <taxon>Bacteria</taxon>
        <taxon>Pseudomonadati</taxon>
        <taxon>Thermomicrobiota</taxon>
        <taxon>Thermomicrobia</taxon>
        <taxon>Thermomicrobiales</taxon>
        <taxon>environmental samples</taxon>
    </lineage>
</organism>
<keyword evidence="3" id="KW-0378">Hydrolase</keyword>
<evidence type="ECO:0000256" key="1">
    <source>
        <dbReference type="ARBA" id="ARBA00010541"/>
    </source>
</evidence>
<feature type="domain" description="PDZ" evidence="4">
    <location>
        <begin position="302"/>
        <end position="393"/>
    </location>
</feature>
<dbReference type="InterPro" id="IPR001478">
    <property type="entry name" value="PDZ"/>
</dbReference>
<gene>
    <name evidence="5" type="ORF">AVDCRST_MAG18-3856</name>
</gene>
<dbReference type="SUPFAM" id="SSF50494">
    <property type="entry name" value="Trypsin-like serine proteases"/>
    <property type="match status" value="1"/>
</dbReference>
<evidence type="ECO:0000256" key="2">
    <source>
        <dbReference type="ARBA" id="ARBA00022670"/>
    </source>
</evidence>
<accession>A0A6J4VXG7</accession>
<dbReference type="PRINTS" id="PR00834">
    <property type="entry name" value="PROTEASES2C"/>
</dbReference>
<evidence type="ECO:0000256" key="3">
    <source>
        <dbReference type="ARBA" id="ARBA00022801"/>
    </source>
</evidence>
<dbReference type="SMART" id="SM00228">
    <property type="entry name" value="PDZ"/>
    <property type="match status" value="1"/>
</dbReference>
<dbReference type="Gene3D" id="2.30.42.10">
    <property type="match status" value="1"/>
</dbReference>
<comment type="similarity">
    <text evidence="1">Belongs to the peptidase S1C family.</text>
</comment>
<evidence type="ECO:0000259" key="4">
    <source>
        <dbReference type="PROSITE" id="PS50106"/>
    </source>
</evidence>
<dbReference type="InterPro" id="IPR001940">
    <property type="entry name" value="Peptidase_S1C"/>
</dbReference>
<dbReference type="Pfam" id="PF13365">
    <property type="entry name" value="Trypsin_2"/>
    <property type="match status" value="1"/>
</dbReference>
<dbReference type="SUPFAM" id="SSF50156">
    <property type="entry name" value="PDZ domain-like"/>
    <property type="match status" value="1"/>
</dbReference>
<dbReference type="PANTHER" id="PTHR22939">
    <property type="entry name" value="SERINE PROTEASE FAMILY S1C HTRA-RELATED"/>
    <property type="match status" value="1"/>
</dbReference>
<dbReference type="InterPro" id="IPR043504">
    <property type="entry name" value="Peptidase_S1_PA_chymotrypsin"/>
</dbReference>
<evidence type="ECO:0000313" key="5">
    <source>
        <dbReference type="EMBL" id="CAA9586089.1"/>
    </source>
</evidence>
<sequence length="415" mass="41778">MTHERRRPWQIFIVGLLLLFSLASCSVLGNGDPTATIAPTVATAVPTTGTTAAASGQPLSQPLATAPATAAPAATANVANAAPVAGAALPDVASVAAKVRPATVLVSNIAQGRPSRNNPTGGEVPQGAGTGFIIDASGIIVTNAHVVEGAQRLTVQLPPPDGREFEATLIGSASNNDLAVLRITGENLPTVPLGNSAQLQIGEWVVAIGNALSLPGGPTVTAGVVSALGRDAQEPGSTPNSVGPTLYDLIQTDAAINPGNSGGPLVNLRGEVVGINTLGTTEAQGIGFAISIDTAKPIIQQLIQTGKVSVPYLGVSTTSITASVAASYGLPRNDGVYIQQVVAGTPAAQAGLRQEDIIFGIDNDPVKDTTTFQKALLKHKPGDVVTLKINRGGSETTVQVTLGEKPQAGGGQIVS</sequence>
<dbReference type="InterPro" id="IPR009003">
    <property type="entry name" value="Peptidase_S1_PA"/>
</dbReference>
<dbReference type="InterPro" id="IPR036034">
    <property type="entry name" value="PDZ_sf"/>
</dbReference>
<dbReference type="AlphaFoldDB" id="A0A6J4VXG7"/>
<dbReference type="GO" id="GO:0006508">
    <property type="term" value="P:proteolysis"/>
    <property type="evidence" value="ECO:0007669"/>
    <property type="project" value="UniProtKB-KW"/>
</dbReference>
<dbReference type="PROSITE" id="PS51257">
    <property type="entry name" value="PROKAR_LIPOPROTEIN"/>
    <property type="match status" value="1"/>
</dbReference>
<dbReference type="EMBL" id="CADCWN010000309">
    <property type="protein sequence ID" value="CAA9586089.1"/>
    <property type="molecule type" value="Genomic_DNA"/>
</dbReference>
<dbReference type="GO" id="GO:0004252">
    <property type="term" value="F:serine-type endopeptidase activity"/>
    <property type="evidence" value="ECO:0007669"/>
    <property type="project" value="InterPro"/>
</dbReference>
<name>A0A6J4VXG7_9BACT</name>